<feature type="transmembrane region" description="Helical" evidence="9">
    <location>
        <begin position="202"/>
        <end position="221"/>
    </location>
</feature>
<evidence type="ECO:0000256" key="6">
    <source>
        <dbReference type="ARBA" id="ARBA00022692"/>
    </source>
</evidence>
<sequence length="290" mass="33102">MNNLQKEGSEKWDMVIEPHSSFFNLNLAEVWRYRDLMMLFVKRDFVAQFKQTVLGPLWHIIQPLLTTLMFLLLFGRIARIPIGMNVHPTVFYMSGIILWNYFSACLTSTSGTFVTNANIFGKVYFPRLVLPLSVTISNIIRFGIQFLLLLGFMIYFHFKGFPMQVTAEWLFIPVLVIIMAGISLGLGIIISSLTTKYRDFSVLLTFAVQLGMYATPIAYPLSFLKEGSFSRKVIELNPLTPLVEGFRYCLFGNNGFPIGSLVYSIVFMAVVVVFGIFFFNKVEKSFMDTV</sequence>
<evidence type="ECO:0000256" key="5">
    <source>
        <dbReference type="ARBA" id="ARBA00022519"/>
    </source>
</evidence>
<comment type="subcellular location">
    <subcellularLocation>
        <location evidence="1">Cell inner membrane</location>
        <topology evidence="1">Multi-pass membrane protein</topology>
    </subcellularLocation>
    <subcellularLocation>
        <location evidence="9">Cell membrane</location>
        <topology evidence="9">Multi-pass membrane protein</topology>
    </subcellularLocation>
</comment>
<organism evidence="11 12">
    <name type="scientific">Candidatus Pseudobacter hemicellulosilyticus</name>
    <dbReference type="NCBI Taxonomy" id="3121375"/>
    <lineage>
        <taxon>Bacteria</taxon>
        <taxon>Pseudomonadati</taxon>
        <taxon>Bacteroidota</taxon>
        <taxon>Chitinophagia</taxon>
        <taxon>Chitinophagales</taxon>
        <taxon>Chitinophagaceae</taxon>
        <taxon>Pseudobacter</taxon>
    </lineage>
</organism>
<dbReference type="GO" id="GO:0005886">
    <property type="term" value="C:plasma membrane"/>
    <property type="evidence" value="ECO:0007669"/>
    <property type="project" value="UniProtKB-SubCell"/>
</dbReference>
<dbReference type="AlphaFoldDB" id="A0AAJ6BGV2"/>
<evidence type="ECO:0000313" key="12">
    <source>
        <dbReference type="Proteomes" id="UP001220610"/>
    </source>
</evidence>
<dbReference type="Pfam" id="PF01061">
    <property type="entry name" value="ABC2_membrane"/>
    <property type="match status" value="1"/>
</dbReference>
<evidence type="ECO:0000256" key="4">
    <source>
        <dbReference type="ARBA" id="ARBA00022475"/>
    </source>
</evidence>
<dbReference type="PANTHER" id="PTHR30413:SF8">
    <property type="entry name" value="TRANSPORT PERMEASE PROTEIN"/>
    <property type="match status" value="1"/>
</dbReference>
<evidence type="ECO:0000256" key="8">
    <source>
        <dbReference type="ARBA" id="ARBA00023136"/>
    </source>
</evidence>
<gene>
    <name evidence="11" type="ORF">P0Y53_03440</name>
</gene>
<evidence type="ECO:0000256" key="7">
    <source>
        <dbReference type="ARBA" id="ARBA00022989"/>
    </source>
</evidence>
<feature type="domain" description="ABC transmembrane type-2" evidence="10">
    <location>
        <begin position="54"/>
        <end position="282"/>
    </location>
</feature>
<dbReference type="GO" id="GO:0015920">
    <property type="term" value="P:lipopolysaccharide transport"/>
    <property type="evidence" value="ECO:0007669"/>
    <property type="project" value="TreeGrafter"/>
</dbReference>
<dbReference type="Proteomes" id="UP001220610">
    <property type="component" value="Chromosome"/>
</dbReference>
<keyword evidence="3 9" id="KW-0813">Transport</keyword>
<feature type="transmembrane region" description="Helical" evidence="9">
    <location>
        <begin position="139"/>
        <end position="158"/>
    </location>
</feature>
<feature type="transmembrane region" description="Helical" evidence="9">
    <location>
        <begin position="170"/>
        <end position="190"/>
    </location>
</feature>
<evidence type="ECO:0000313" key="11">
    <source>
        <dbReference type="EMBL" id="WEK36543.1"/>
    </source>
</evidence>
<keyword evidence="6 9" id="KW-0812">Transmembrane</keyword>
<dbReference type="PANTHER" id="PTHR30413">
    <property type="entry name" value="INNER MEMBRANE TRANSPORT PERMEASE"/>
    <property type="match status" value="1"/>
</dbReference>
<evidence type="ECO:0000259" key="10">
    <source>
        <dbReference type="PROSITE" id="PS51012"/>
    </source>
</evidence>
<keyword evidence="5" id="KW-0997">Cell inner membrane</keyword>
<dbReference type="InterPro" id="IPR047817">
    <property type="entry name" value="ABC2_TM_bact-type"/>
</dbReference>
<feature type="transmembrane region" description="Helical" evidence="9">
    <location>
        <begin position="98"/>
        <end position="119"/>
    </location>
</feature>
<protein>
    <recommendedName>
        <fullName evidence="9">Transport permease protein</fullName>
    </recommendedName>
</protein>
<dbReference type="EMBL" id="CP119311">
    <property type="protein sequence ID" value="WEK36543.1"/>
    <property type="molecule type" value="Genomic_DNA"/>
</dbReference>
<name>A0AAJ6BGV2_9BACT</name>
<dbReference type="PROSITE" id="PS51012">
    <property type="entry name" value="ABC_TM2"/>
    <property type="match status" value="1"/>
</dbReference>
<feature type="transmembrane region" description="Helical" evidence="9">
    <location>
        <begin position="261"/>
        <end position="279"/>
    </location>
</feature>
<evidence type="ECO:0000256" key="2">
    <source>
        <dbReference type="ARBA" id="ARBA00007783"/>
    </source>
</evidence>
<accession>A0AAJ6BGV2</accession>
<comment type="similarity">
    <text evidence="2 9">Belongs to the ABC-2 integral membrane protein family.</text>
</comment>
<keyword evidence="7 9" id="KW-1133">Transmembrane helix</keyword>
<keyword evidence="4 9" id="KW-1003">Cell membrane</keyword>
<dbReference type="InterPro" id="IPR013525">
    <property type="entry name" value="ABC2_TM"/>
</dbReference>
<keyword evidence="8 9" id="KW-0472">Membrane</keyword>
<reference evidence="11" key="1">
    <citation type="submission" date="2023-03" db="EMBL/GenBank/DDBJ databases">
        <title>Andean soil-derived lignocellulolytic bacterial consortium as a source of novel taxa and putative plastic-active enzymes.</title>
        <authorList>
            <person name="Diaz-Garcia L."/>
            <person name="Chuvochina M."/>
            <person name="Feuerriegel G."/>
            <person name="Bunk B."/>
            <person name="Sproer C."/>
            <person name="Streit W.R."/>
            <person name="Rodriguez L.M."/>
            <person name="Overmann J."/>
            <person name="Jimenez D.J."/>
        </authorList>
    </citation>
    <scope>NUCLEOTIDE SEQUENCE</scope>
    <source>
        <strain evidence="11">MAG 7</strain>
    </source>
</reference>
<feature type="transmembrane region" description="Helical" evidence="9">
    <location>
        <begin position="57"/>
        <end position="78"/>
    </location>
</feature>
<dbReference type="GO" id="GO:0140359">
    <property type="term" value="F:ABC-type transporter activity"/>
    <property type="evidence" value="ECO:0007669"/>
    <property type="project" value="InterPro"/>
</dbReference>
<evidence type="ECO:0000256" key="9">
    <source>
        <dbReference type="RuleBase" id="RU361157"/>
    </source>
</evidence>
<evidence type="ECO:0000256" key="3">
    <source>
        <dbReference type="ARBA" id="ARBA00022448"/>
    </source>
</evidence>
<evidence type="ECO:0000256" key="1">
    <source>
        <dbReference type="ARBA" id="ARBA00004429"/>
    </source>
</evidence>
<proteinExistence type="inferred from homology"/>